<accession>A0AAW1JCT8</accession>
<protein>
    <submittedName>
        <fullName evidence="2">Uncharacterized protein</fullName>
    </submittedName>
</protein>
<name>A0AAW1JCT8_POPJA</name>
<organism evidence="2 3">
    <name type="scientific">Popillia japonica</name>
    <name type="common">Japanese beetle</name>
    <dbReference type="NCBI Taxonomy" id="7064"/>
    <lineage>
        <taxon>Eukaryota</taxon>
        <taxon>Metazoa</taxon>
        <taxon>Ecdysozoa</taxon>
        <taxon>Arthropoda</taxon>
        <taxon>Hexapoda</taxon>
        <taxon>Insecta</taxon>
        <taxon>Pterygota</taxon>
        <taxon>Neoptera</taxon>
        <taxon>Endopterygota</taxon>
        <taxon>Coleoptera</taxon>
        <taxon>Polyphaga</taxon>
        <taxon>Scarabaeiformia</taxon>
        <taxon>Scarabaeidae</taxon>
        <taxon>Rutelinae</taxon>
        <taxon>Popillia</taxon>
    </lineage>
</organism>
<sequence length="88" mass="9690">MFVVHRRGALGNLSDNPQDKSNTKERSGEFGRLRAVTAKKVVLTAQKGQSGPQIEGMQSTPSRKCNCSTAERYAYTTMADVKLMRALN</sequence>
<feature type="region of interest" description="Disordered" evidence="1">
    <location>
        <begin position="1"/>
        <end position="29"/>
    </location>
</feature>
<evidence type="ECO:0000256" key="1">
    <source>
        <dbReference type="SAM" id="MobiDB-lite"/>
    </source>
</evidence>
<comment type="caution">
    <text evidence="2">The sequence shown here is derived from an EMBL/GenBank/DDBJ whole genome shotgun (WGS) entry which is preliminary data.</text>
</comment>
<feature type="compositionally biased region" description="Basic and acidic residues" evidence="1">
    <location>
        <begin position="17"/>
        <end position="29"/>
    </location>
</feature>
<proteinExistence type="predicted"/>
<dbReference type="AlphaFoldDB" id="A0AAW1JCT8"/>
<dbReference type="Proteomes" id="UP001458880">
    <property type="component" value="Unassembled WGS sequence"/>
</dbReference>
<reference evidence="2 3" key="1">
    <citation type="journal article" date="2024" name="BMC Genomics">
        <title>De novo assembly and annotation of Popillia japonica's genome with initial clues to its potential as an invasive pest.</title>
        <authorList>
            <person name="Cucini C."/>
            <person name="Boschi S."/>
            <person name="Funari R."/>
            <person name="Cardaioli E."/>
            <person name="Iannotti N."/>
            <person name="Marturano G."/>
            <person name="Paoli F."/>
            <person name="Bruttini M."/>
            <person name="Carapelli A."/>
            <person name="Frati F."/>
            <person name="Nardi F."/>
        </authorList>
    </citation>
    <scope>NUCLEOTIDE SEQUENCE [LARGE SCALE GENOMIC DNA]</scope>
    <source>
        <strain evidence="2">DMR45628</strain>
    </source>
</reference>
<keyword evidence="3" id="KW-1185">Reference proteome</keyword>
<evidence type="ECO:0000313" key="3">
    <source>
        <dbReference type="Proteomes" id="UP001458880"/>
    </source>
</evidence>
<dbReference type="EMBL" id="JASPKY010000432">
    <property type="protein sequence ID" value="KAK9700679.1"/>
    <property type="molecule type" value="Genomic_DNA"/>
</dbReference>
<gene>
    <name evidence="2" type="ORF">QE152_g31068</name>
</gene>
<evidence type="ECO:0000313" key="2">
    <source>
        <dbReference type="EMBL" id="KAK9700679.1"/>
    </source>
</evidence>